<evidence type="ECO:0000256" key="2">
    <source>
        <dbReference type="ARBA" id="ARBA00022840"/>
    </source>
</evidence>
<dbReference type="RefSeq" id="WP_090886039.1">
    <property type="nucleotide sequence ID" value="NZ_FOGG01000020.1"/>
</dbReference>
<organism evidence="5 6">
    <name type="scientific">Pedobacter rhizosphaerae</name>
    <dbReference type="NCBI Taxonomy" id="390241"/>
    <lineage>
        <taxon>Bacteria</taxon>
        <taxon>Pseudomonadati</taxon>
        <taxon>Bacteroidota</taxon>
        <taxon>Sphingobacteriia</taxon>
        <taxon>Sphingobacteriales</taxon>
        <taxon>Sphingobacteriaceae</taxon>
        <taxon>Pedobacter</taxon>
    </lineage>
</organism>
<dbReference type="Gene3D" id="3.40.50.300">
    <property type="entry name" value="P-loop containing nucleotide triphosphate hydrolases"/>
    <property type="match status" value="1"/>
</dbReference>
<dbReference type="OrthoDB" id="9806951at2"/>
<evidence type="ECO:0000256" key="3">
    <source>
        <dbReference type="PROSITE-ProRule" id="PRU00289"/>
    </source>
</evidence>
<evidence type="ECO:0000256" key="1">
    <source>
        <dbReference type="ARBA" id="ARBA00022741"/>
    </source>
</evidence>
<dbReference type="Pfam" id="PF01580">
    <property type="entry name" value="FtsK_SpoIIIE"/>
    <property type="match status" value="1"/>
</dbReference>
<accession>A0A1H9T244</accession>
<gene>
    <name evidence="5" type="ORF">SAMN04488023_12054</name>
</gene>
<dbReference type="NCBIfam" id="TIGR03237">
    <property type="entry name" value="dnd_assoc_2"/>
    <property type="match status" value="1"/>
</dbReference>
<feature type="binding site" evidence="3">
    <location>
        <begin position="1496"/>
        <end position="1503"/>
    </location>
    <ligand>
        <name>ATP</name>
        <dbReference type="ChEBI" id="CHEBI:30616"/>
    </ligand>
</feature>
<sequence length="1715" mass="194464">MIETKEYIYDYISEVLLDYLSKNHISPGEKFHIKYEQAEQVFEQYNALEDIAKRDGYDVAPFTHEDYHTYSIKLAGCRLVIAASAPDVSEDFLTGLRNQISDGKENFEGAAILFIHNTSLDSIVGGCKSLSETSKPLNVNYVRDKIKNQIQQDPHFSKSDKLVLRFRIDDSAEDRDDDFSLFNYSIFLRILGKKKIELEDYAKLGLFPDRGLKTVSDEDGLKRLFKNEEWFDQVSNGHQYGGLDKILERQFSQEGVTKLSRPQDWMNEDLTDVSNWNTERNKTTNITYSPNVTELTDDLLTCWDSADGDSLAKERIRHILIFNHQLLARVNFSLNFDGRLRKEGLSQPKNLTGSEYSISGRKIQMTMIAGDHEGVVMKSISYTQPGFSSKFVFNFLIVPFKAQILLGIKSFYRIKGKPNDWHLLLKTKDAITFNPGQESVLSEKIREDSVFTLNEGRSLVLQPDVVLSDSEIEDIKFSIQYEDLIIPLHLAVDNEVPQFISAQEVREKKIVGGSFTYTSVSEKDKITVTLSQGTKRYYVKEEFRENLAFEQSIINADYLAFYQHLDNNLLPKEDILVDHSVRQAYLALLEYFRIHRLLPSLAQLTPTLHDLYSTFLGSFLQALEGIETGKALHHNQGDLLRIGSVEMTSGNKMLKLSPLHPINIAYLLKVTEKLNGEELASYLFKRLRPINLVPYIKGNQKKSGDGHYYYQPIEHTGSREWLYYFCDEVYAQQVSKHFVPDLVHKKLDQFLKHFAYLFVGQRSVLKINVFNQGDCSEIVQGILSYYAKFFRQEKLKADDAVSIQVKIYGSHGYMTKFEELTLCDQVENLEKSFDIKLPFVPDPDELFDLYSKKLTFFKVEDGNEYSYAHLSFYQFAPSQVAKNANNIFEIPSGVSLDGLMADVPSVFQRDSFRTGFGAEGREVENGSFLGLINKLNSYAKVVNSHDQYNPNEAIGFVINKNASNQLEGIYSNSQWVTFIEPKVDLTFFKSFKDIVIIHYSDQYNNASGYDAITITSKWIPYKATIQEVFRQQEEEISDEALIHVIDQFNAINGEWLLDLNTPTKNAGYFRMEKLSMLSAVKSMLAILDHPDITWVPISLEEILRVSGAVGLKQADGLFSAKNLGSEGVHSDDLLFVGLEETDGELAMYLYPVEVKIGNIDPATILKAKEQSAKTAGLLRKYLMDEDRLAAKIYRNFFAKLMLISAEKFALYNVWPEYSEKWQSIASHKARLLNDDFRILNTLDRHIGYFGVLAFKWASEFMSRSIAYDDDGCIVTLLKGDSLRALHEGVSILRNELDTETLDSIKAKSLLRHRYLDSDEVDEFESKPALQLEIELLQDDEDGFDVGTTTLTFNKLAQTDIIKIYSAVYEKLTAIGIGIIKDLPGDIHFFEGPAFYRFEIRPAPGTLIKKLKSATEELNIALELPEGSSVRIFSDLGKIWLEAPKSEDQKVTVTTEHLWSRFVKNEDFRIPFGVDIEGNVSTVNLSSSNSPHLLLAGTTGSGKSVVLDTLIRSAAHFYSPAELRLYLVDPKGNELIDFEDLEHTPRPNGMSSEEAIALLEEAVQEMDRRYVLFRTIRESSGRAAKDINDYNSFVSAEKALLLPRWLIVLDEYSDLLDENPANKSTIELLLKRLAQKARAAGIHVIVATQKPLVNIISSAIKSNLPGVIALRVRTAVDSRVILDDAGAETLAGRGDALFKNGTGKMVRIQCAIYDPG</sequence>
<dbReference type="SUPFAM" id="SSF52540">
    <property type="entry name" value="P-loop containing nucleoside triphosphate hydrolases"/>
    <property type="match status" value="1"/>
</dbReference>
<dbReference type="EMBL" id="FOGG01000020">
    <property type="protein sequence ID" value="SER91218.1"/>
    <property type="molecule type" value="Genomic_DNA"/>
</dbReference>
<dbReference type="PANTHER" id="PTHR22683:SF41">
    <property type="entry name" value="DNA TRANSLOCASE FTSK"/>
    <property type="match status" value="1"/>
</dbReference>
<dbReference type="InterPro" id="IPR050206">
    <property type="entry name" value="FtsK/SpoIIIE/SftA"/>
</dbReference>
<keyword evidence="6" id="KW-1185">Reference proteome</keyword>
<dbReference type="SMART" id="SM00382">
    <property type="entry name" value="AAA"/>
    <property type="match status" value="1"/>
</dbReference>
<dbReference type="GO" id="GO:0005524">
    <property type="term" value="F:ATP binding"/>
    <property type="evidence" value="ECO:0007669"/>
    <property type="project" value="UniProtKB-UniRule"/>
</dbReference>
<protein>
    <submittedName>
        <fullName evidence="5">DNA phosphorothioation-dependent restriction protein DptH</fullName>
    </submittedName>
</protein>
<evidence type="ECO:0000313" key="5">
    <source>
        <dbReference type="EMBL" id="SER91218.1"/>
    </source>
</evidence>
<reference evidence="6" key="1">
    <citation type="submission" date="2016-10" db="EMBL/GenBank/DDBJ databases">
        <authorList>
            <person name="Varghese N."/>
            <person name="Submissions S."/>
        </authorList>
    </citation>
    <scope>NUCLEOTIDE SEQUENCE [LARGE SCALE GENOMIC DNA]</scope>
    <source>
        <strain evidence="6">DSM 18610</strain>
    </source>
</reference>
<dbReference type="InterPro" id="IPR027417">
    <property type="entry name" value="P-loop_NTPase"/>
</dbReference>
<dbReference type="PROSITE" id="PS50901">
    <property type="entry name" value="FTSK"/>
    <property type="match status" value="1"/>
</dbReference>
<dbReference type="InterPro" id="IPR017646">
    <property type="entry name" value="Dnd_assoc_2"/>
</dbReference>
<keyword evidence="1 3" id="KW-0547">Nucleotide-binding</keyword>
<dbReference type="PANTHER" id="PTHR22683">
    <property type="entry name" value="SPORULATION PROTEIN RELATED"/>
    <property type="match status" value="1"/>
</dbReference>
<keyword evidence="2 3" id="KW-0067">ATP-binding</keyword>
<evidence type="ECO:0000313" key="6">
    <source>
        <dbReference type="Proteomes" id="UP000199572"/>
    </source>
</evidence>
<proteinExistence type="predicted"/>
<dbReference type="InterPro" id="IPR003593">
    <property type="entry name" value="AAA+_ATPase"/>
</dbReference>
<name>A0A1H9T244_9SPHI</name>
<dbReference type="GO" id="GO:0003677">
    <property type="term" value="F:DNA binding"/>
    <property type="evidence" value="ECO:0007669"/>
    <property type="project" value="InterPro"/>
</dbReference>
<dbReference type="InterPro" id="IPR002543">
    <property type="entry name" value="FtsK_dom"/>
</dbReference>
<dbReference type="Proteomes" id="UP000199572">
    <property type="component" value="Unassembled WGS sequence"/>
</dbReference>
<feature type="domain" description="FtsK" evidence="4">
    <location>
        <begin position="1476"/>
        <end position="1678"/>
    </location>
</feature>
<dbReference type="STRING" id="390241.SAMN04488023_12054"/>
<evidence type="ECO:0000259" key="4">
    <source>
        <dbReference type="PROSITE" id="PS50901"/>
    </source>
</evidence>